<evidence type="ECO:0000256" key="2">
    <source>
        <dbReference type="ARBA" id="ARBA00004651"/>
    </source>
</evidence>
<evidence type="ECO:0000256" key="4">
    <source>
        <dbReference type="ARBA" id="ARBA00022475"/>
    </source>
</evidence>
<comment type="subcellular location">
    <subcellularLocation>
        <location evidence="2">Cell membrane</location>
        <topology evidence="2">Multi-pass membrane protein</topology>
    </subcellularLocation>
</comment>
<keyword evidence="10" id="KW-0067">ATP-binding</keyword>
<keyword evidence="9 17" id="KW-0418">Kinase</keyword>
<keyword evidence="7 14" id="KW-0812">Transmembrane</keyword>
<dbReference type="FunFam" id="1.10.287.130:FF:000001">
    <property type="entry name" value="Two-component sensor histidine kinase"/>
    <property type="match status" value="1"/>
</dbReference>
<evidence type="ECO:0000259" key="15">
    <source>
        <dbReference type="PROSITE" id="PS50109"/>
    </source>
</evidence>
<dbReference type="OrthoDB" id="9813151at2"/>
<feature type="domain" description="Histidine kinase" evidence="15">
    <location>
        <begin position="256"/>
        <end position="473"/>
    </location>
</feature>
<protein>
    <recommendedName>
        <fullName evidence="3">histidine kinase</fullName>
        <ecNumber evidence="3">2.7.13.3</ecNumber>
    </recommendedName>
</protein>
<evidence type="ECO:0000256" key="5">
    <source>
        <dbReference type="ARBA" id="ARBA00022553"/>
    </source>
</evidence>
<dbReference type="Gene3D" id="6.10.340.10">
    <property type="match status" value="1"/>
</dbReference>
<evidence type="ECO:0000313" key="18">
    <source>
        <dbReference type="Proteomes" id="UP000306888"/>
    </source>
</evidence>
<dbReference type="Gene3D" id="1.10.287.130">
    <property type="match status" value="1"/>
</dbReference>
<evidence type="ECO:0000256" key="9">
    <source>
        <dbReference type="ARBA" id="ARBA00022777"/>
    </source>
</evidence>
<dbReference type="InterPro" id="IPR004358">
    <property type="entry name" value="Sig_transdc_His_kin-like_C"/>
</dbReference>
<dbReference type="GO" id="GO:0005886">
    <property type="term" value="C:plasma membrane"/>
    <property type="evidence" value="ECO:0007669"/>
    <property type="project" value="UniProtKB-SubCell"/>
</dbReference>
<dbReference type="Pfam" id="PF00512">
    <property type="entry name" value="HisKA"/>
    <property type="match status" value="1"/>
</dbReference>
<dbReference type="Pfam" id="PF00672">
    <property type="entry name" value="HAMP"/>
    <property type="match status" value="1"/>
</dbReference>
<organism evidence="17 18">
    <name type="scientific">Clostridium sartagoforme</name>
    <dbReference type="NCBI Taxonomy" id="84031"/>
    <lineage>
        <taxon>Bacteria</taxon>
        <taxon>Bacillati</taxon>
        <taxon>Bacillota</taxon>
        <taxon>Clostridia</taxon>
        <taxon>Eubacteriales</taxon>
        <taxon>Clostridiaceae</taxon>
        <taxon>Clostridium</taxon>
    </lineage>
</organism>
<keyword evidence="8" id="KW-0547">Nucleotide-binding</keyword>
<dbReference type="SUPFAM" id="SSF55874">
    <property type="entry name" value="ATPase domain of HSP90 chaperone/DNA topoisomerase II/histidine kinase"/>
    <property type="match status" value="1"/>
</dbReference>
<keyword evidence="6" id="KW-0808">Transferase</keyword>
<proteinExistence type="predicted"/>
<feature type="transmembrane region" description="Helical" evidence="14">
    <location>
        <begin position="171"/>
        <end position="194"/>
    </location>
</feature>
<keyword evidence="12" id="KW-0902">Two-component regulatory system</keyword>
<evidence type="ECO:0000313" key="17">
    <source>
        <dbReference type="EMBL" id="TGY40357.1"/>
    </source>
</evidence>
<evidence type="ECO:0000256" key="12">
    <source>
        <dbReference type="ARBA" id="ARBA00023012"/>
    </source>
</evidence>
<feature type="domain" description="HAMP" evidence="16">
    <location>
        <begin position="196"/>
        <end position="248"/>
    </location>
</feature>
<dbReference type="Proteomes" id="UP000306888">
    <property type="component" value="Unassembled WGS sequence"/>
</dbReference>
<dbReference type="SMART" id="SM00388">
    <property type="entry name" value="HisKA"/>
    <property type="match status" value="1"/>
</dbReference>
<dbReference type="PANTHER" id="PTHR45528:SF1">
    <property type="entry name" value="SENSOR HISTIDINE KINASE CPXA"/>
    <property type="match status" value="1"/>
</dbReference>
<evidence type="ECO:0000256" key="6">
    <source>
        <dbReference type="ARBA" id="ARBA00022679"/>
    </source>
</evidence>
<evidence type="ECO:0000256" key="13">
    <source>
        <dbReference type="ARBA" id="ARBA00023136"/>
    </source>
</evidence>
<keyword evidence="18" id="KW-1185">Reference proteome</keyword>
<dbReference type="Gene3D" id="3.30.565.10">
    <property type="entry name" value="Histidine kinase-like ATPase, C-terminal domain"/>
    <property type="match status" value="1"/>
</dbReference>
<sequence>MRKKGLIYKLLLTFSSITAAVMILVGMFLSTWINREYSRQESERAAKYIEIVEEATSEFLNKNNELGYEDLKNTMKIIKVSVDMDSIIVDKQGYVYTVSDERLDYLKYSKLDIKDSDMELLKSGQTLQHNFIRRDDEIKGKAYLRPLFSNNNFNGVIILTKPISSVNTSNLYTIIWLSVLSAVILSSIVAYHFAKKILIKPLSEINNAAKKLAQGEVEKRVYIDSQDEIGDLAESFNIMAESLEKVDTVRREFISNVSHEIRSPITSIKGFITGIIDGVIPRDRENYYLNIVNDEVSRLSRLVTDLLDISSMESGKFNLNIIKMDINEIITLCTLNLEGKIKEKNIKVDVIFNKNHEYCLGDRDRIIQVVTNILENAIKYGREQGGRIQIETYAKGDHIYVSIFNNGPNIPREDINKIWERFYKTDKSRTNKVSTGLGLSIVRLILTQHNQDIWVNNIPDKGVKFTFTLKREEK</sequence>
<dbReference type="EC" id="2.7.13.3" evidence="3"/>
<accession>A0A4S2DEG6</accession>
<dbReference type="InterPro" id="IPR003660">
    <property type="entry name" value="HAMP_dom"/>
</dbReference>
<dbReference type="SUPFAM" id="SSF47384">
    <property type="entry name" value="Homodimeric domain of signal transducing histidine kinase"/>
    <property type="match status" value="1"/>
</dbReference>
<dbReference type="CDD" id="cd00082">
    <property type="entry name" value="HisKA"/>
    <property type="match status" value="1"/>
</dbReference>
<comment type="catalytic activity">
    <reaction evidence="1">
        <text>ATP + protein L-histidine = ADP + protein N-phospho-L-histidine.</text>
        <dbReference type="EC" id="2.7.13.3"/>
    </reaction>
</comment>
<keyword evidence="11 14" id="KW-1133">Transmembrane helix</keyword>
<dbReference type="InterPro" id="IPR036097">
    <property type="entry name" value="HisK_dim/P_sf"/>
</dbReference>
<evidence type="ECO:0000256" key="3">
    <source>
        <dbReference type="ARBA" id="ARBA00012438"/>
    </source>
</evidence>
<dbReference type="SMART" id="SM00387">
    <property type="entry name" value="HATPase_c"/>
    <property type="match status" value="1"/>
</dbReference>
<dbReference type="InterPro" id="IPR036890">
    <property type="entry name" value="HATPase_C_sf"/>
</dbReference>
<dbReference type="FunFam" id="3.30.565.10:FF:000006">
    <property type="entry name" value="Sensor histidine kinase WalK"/>
    <property type="match status" value="1"/>
</dbReference>
<reference evidence="17 18" key="1">
    <citation type="submission" date="2019-04" db="EMBL/GenBank/DDBJ databases">
        <title>Microbes associate with the intestines of laboratory mice.</title>
        <authorList>
            <person name="Navarre W."/>
            <person name="Wong E."/>
            <person name="Huang K."/>
            <person name="Tropini C."/>
            <person name="Ng K."/>
            <person name="Yu B."/>
        </authorList>
    </citation>
    <scope>NUCLEOTIDE SEQUENCE [LARGE SCALE GENOMIC DNA]</scope>
    <source>
        <strain evidence="17 18">NM50_B9-20</strain>
    </source>
</reference>
<keyword evidence="4" id="KW-1003">Cell membrane</keyword>
<dbReference type="EMBL" id="SRYR01000014">
    <property type="protein sequence ID" value="TGY40357.1"/>
    <property type="molecule type" value="Genomic_DNA"/>
</dbReference>
<dbReference type="Pfam" id="PF02518">
    <property type="entry name" value="HATPase_c"/>
    <property type="match status" value="1"/>
</dbReference>
<dbReference type="InterPro" id="IPR005467">
    <property type="entry name" value="His_kinase_dom"/>
</dbReference>
<keyword evidence="5" id="KW-0597">Phosphoprotein</keyword>
<dbReference type="InterPro" id="IPR003661">
    <property type="entry name" value="HisK_dim/P_dom"/>
</dbReference>
<dbReference type="SUPFAM" id="SSF158472">
    <property type="entry name" value="HAMP domain-like"/>
    <property type="match status" value="1"/>
</dbReference>
<evidence type="ECO:0000259" key="16">
    <source>
        <dbReference type="PROSITE" id="PS50885"/>
    </source>
</evidence>
<dbReference type="AlphaFoldDB" id="A0A4S2DEG6"/>
<evidence type="ECO:0000256" key="7">
    <source>
        <dbReference type="ARBA" id="ARBA00022692"/>
    </source>
</evidence>
<dbReference type="GO" id="GO:0005524">
    <property type="term" value="F:ATP binding"/>
    <property type="evidence" value="ECO:0007669"/>
    <property type="project" value="UniProtKB-KW"/>
</dbReference>
<dbReference type="RefSeq" id="WP_136008118.1">
    <property type="nucleotide sequence ID" value="NZ_SRYR01000014.1"/>
</dbReference>
<dbReference type="CDD" id="cd06225">
    <property type="entry name" value="HAMP"/>
    <property type="match status" value="1"/>
</dbReference>
<feature type="transmembrane region" description="Helical" evidence="14">
    <location>
        <begin position="6"/>
        <end position="29"/>
    </location>
</feature>
<dbReference type="PRINTS" id="PR00344">
    <property type="entry name" value="BCTRLSENSOR"/>
</dbReference>
<gene>
    <name evidence="17" type="ORF">E5347_15430</name>
</gene>
<dbReference type="GO" id="GO:0000155">
    <property type="term" value="F:phosphorelay sensor kinase activity"/>
    <property type="evidence" value="ECO:0007669"/>
    <property type="project" value="InterPro"/>
</dbReference>
<evidence type="ECO:0000256" key="1">
    <source>
        <dbReference type="ARBA" id="ARBA00000085"/>
    </source>
</evidence>
<evidence type="ECO:0000256" key="14">
    <source>
        <dbReference type="SAM" id="Phobius"/>
    </source>
</evidence>
<comment type="caution">
    <text evidence="17">The sequence shown here is derived from an EMBL/GenBank/DDBJ whole genome shotgun (WGS) entry which is preliminary data.</text>
</comment>
<dbReference type="PANTHER" id="PTHR45528">
    <property type="entry name" value="SENSOR HISTIDINE KINASE CPXA"/>
    <property type="match status" value="1"/>
</dbReference>
<dbReference type="PROSITE" id="PS50885">
    <property type="entry name" value="HAMP"/>
    <property type="match status" value="1"/>
</dbReference>
<keyword evidence="13 14" id="KW-0472">Membrane</keyword>
<dbReference type="InterPro" id="IPR003594">
    <property type="entry name" value="HATPase_dom"/>
</dbReference>
<evidence type="ECO:0000256" key="10">
    <source>
        <dbReference type="ARBA" id="ARBA00022840"/>
    </source>
</evidence>
<evidence type="ECO:0000256" key="8">
    <source>
        <dbReference type="ARBA" id="ARBA00022741"/>
    </source>
</evidence>
<dbReference type="InterPro" id="IPR050398">
    <property type="entry name" value="HssS/ArlS-like"/>
</dbReference>
<evidence type="ECO:0000256" key="11">
    <source>
        <dbReference type="ARBA" id="ARBA00022989"/>
    </source>
</evidence>
<dbReference type="SMART" id="SM00304">
    <property type="entry name" value="HAMP"/>
    <property type="match status" value="1"/>
</dbReference>
<name>A0A4S2DEG6_9CLOT</name>
<dbReference type="PROSITE" id="PS50109">
    <property type="entry name" value="HIS_KIN"/>
    <property type="match status" value="1"/>
</dbReference>